<organism evidence="4 5">
    <name type="scientific">Dyadobacter pollutisoli</name>
    <dbReference type="NCBI Taxonomy" id="2910158"/>
    <lineage>
        <taxon>Bacteria</taxon>
        <taxon>Pseudomonadati</taxon>
        <taxon>Bacteroidota</taxon>
        <taxon>Cytophagia</taxon>
        <taxon>Cytophagales</taxon>
        <taxon>Spirosomataceae</taxon>
        <taxon>Dyadobacter</taxon>
    </lineage>
</organism>
<feature type="transmembrane region" description="Helical" evidence="1">
    <location>
        <begin position="100"/>
        <end position="118"/>
    </location>
</feature>
<sequence>MMNYRKYKTTDFVTDPYFRSWIIEQDRDAEVFWEDWLHDNPDKKEEVEDARAFLYVLAEKSGQTDDAEIRGRVDTTLRMIQERPEETDATPVRKLWYMSYARVAAMFTLALGLGWLVSQYKQGSLPGQQSAVSRHYAESGVVHYNHTSSPVTIMLEDSSTVTLQPESELEYPKTFAKGKREVHLKGEAFFEITRNPNRPFLVLTDELVTQVLGTSFTVRSFEKDRNASVSVKTGRVSVYSKLEEQSAKESLSKEIKGVVLKPNQQVLFDKEESRLVKVIVNSPQRISEIPATALVFDEVPVKNVFRTLEKEYGIEIIFNEEVLSACLLTANLSGLPMYEQLDLICKIIKARYEMIDGQVVIYSDGCK</sequence>
<feature type="domain" description="FecR protein" evidence="2">
    <location>
        <begin position="148"/>
        <end position="236"/>
    </location>
</feature>
<dbReference type="PIRSF" id="PIRSF018266">
    <property type="entry name" value="FecR"/>
    <property type="match status" value="1"/>
</dbReference>
<accession>A0A9E8N527</accession>
<keyword evidence="5" id="KW-1185">Reference proteome</keyword>
<keyword evidence="1" id="KW-1133">Transmembrane helix</keyword>
<evidence type="ECO:0000259" key="3">
    <source>
        <dbReference type="Pfam" id="PF16344"/>
    </source>
</evidence>
<name>A0A9E8N527_9BACT</name>
<feature type="domain" description="Protein FecR C-terminal" evidence="3">
    <location>
        <begin position="294"/>
        <end position="361"/>
    </location>
</feature>
<dbReference type="InterPro" id="IPR012373">
    <property type="entry name" value="Ferrdict_sens_TM"/>
</dbReference>
<dbReference type="InterPro" id="IPR032508">
    <property type="entry name" value="FecR_C"/>
</dbReference>
<dbReference type="Gene3D" id="2.60.120.1440">
    <property type="match status" value="1"/>
</dbReference>
<keyword evidence="1" id="KW-0472">Membrane</keyword>
<proteinExistence type="predicted"/>
<evidence type="ECO:0000259" key="2">
    <source>
        <dbReference type="Pfam" id="PF04773"/>
    </source>
</evidence>
<protein>
    <submittedName>
        <fullName evidence="4">FecR domain-containing protein</fullName>
    </submittedName>
</protein>
<evidence type="ECO:0000256" key="1">
    <source>
        <dbReference type="SAM" id="Phobius"/>
    </source>
</evidence>
<dbReference type="GO" id="GO:0016989">
    <property type="term" value="F:sigma factor antagonist activity"/>
    <property type="evidence" value="ECO:0007669"/>
    <property type="project" value="TreeGrafter"/>
</dbReference>
<dbReference type="Pfam" id="PF16344">
    <property type="entry name" value="FecR_C"/>
    <property type="match status" value="1"/>
</dbReference>
<dbReference type="KEGG" id="dpf:ON006_16890"/>
<dbReference type="Proteomes" id="UP001164653">
    <property type="component" value="Chromosome"/>
</dbReference>
<evidence type="ECO:0000313" key="5">
    <source>
        <dbReference type="Proteomes" id="UP001164653"/>
    </source>
</evidence>
<evidence type="ECO:0000313" key="4">
    <source>
        <dbReference type="EMBL" id="WAC09428.1"/>
    </source>
</evidence>
<dbReference type="Pfam" id="PF04773">
    <property type="entry name" value="FecR"/>
    <property type="match status" value="1"/>
</dbReference>
<dbReference type="Gene3D" id="3.55.50.30">
    <property type="match status" value="1"/>
</dbReference>
<dbReference type="EMBL" id="CP112998">
    <property type="protein sequence ID" value="WAC09428.1"/>
    <property type="molecule type" value="Genomic_DNA"/>
</dbReference>
<dbReference type="PANTHER" id="PTHR30273:SF2">
    <property type="entry name" value="PROTEIN FECR"/>
    <property type="match status" value="1"/>
</dbReference>
<dbReference type="AlphaFoldDB" id="A0A9E8N527"/>
<keyword evidence="1" id="KW-0812">Transmembrane</keyword>
<dbReference type="InterPro" id="IPR006860">
    <property type="entry name" value="FecR"/>
</dbReference>
<gene>
    <name evidence="4" type="ORF">ON006_16890</name>
</gene>
<reference evidence="4" key="1">
    <citation type="submission" date="2022-11" db="EMBL/GenBank/DDBJ databases">
        <title>Dyadobacter pollutisoli sp. nov., isolated from plastic dumped soil.</title>
        <authorList>
            <person name="Kim J.M."/>
            <person name="Kim K.R."/>
            <person name="Lee J.K."/>
            <person name="Hao L."/>
            <person name="Jeon C.O."/>
        </authorList>
    </citation>
    <scope>NUCLEOTIDE SEQUENCE</scope>
    <source>
        <strain evidence="4">U1</strain>
    </source>
</reference>
<dbReference type="RefSeq" id="WP_244820546.1">
    <property type="nucleotide sequence ID" value="NZ_CP112998.1"/>
</dbReference>
<dbReference type="PANTHER" id="PTHR30273">
    <property type="entry name" value="PERIPLASMIC SIGNAL SENSOR AND SIGMA FACTOR ACTIVATOR FECR-RELATED"/>
    <property type="match status" value="1"/>
</dbReference>